<reference evidence="4" key="2">
    <citation type="submission" date="2022-01" db="EMBL/GenBank/DDBJ databases">
        <authorList>
            <person name="Yamashiro T."/>
            <person name="Shiraishi A."/>
            <person name="Satake H."/>
            <person name="Nakayama K."/>
        </authorList>
    </citation>
    <scope>NUCLEOTIDE SEQUENCE</scope>
</reference>
<keyword evidence="5" id="KW-1185">Reference proteome</keyword>
<protein>
    <submittedName>
        <fullName evidence="4">Uncharacterized protein</fullName>
    </submittedName>
</protein>
<keyword evidence="3" id="KW-0808">Transferase</keyword>
<evidence type="ECO:0000313" key="5">
    <source>
        <dbReference type="Proteomes" id="UP001151760"/>
    </source>
</evidence>
<sequence>MIFFATRQLLRHVEELVLYPDCFLCYTLSPEARPTSPAPALSNGFITFGSFNNLAKTLLSELSNEVGFPVTNTSFDALVESLLSTSKPFPQSARYRILAS</sequence>
<dbReference type="PANTHER" id="PTHR44835">
    <property type="entry name" value="UDP-N-ACETYLGLUCOSAMINE--PEPTIDE N-ACETYLGLUCOSAMINYLTRANSFERASE SPINDLY-RELATED"/>
    <property type="match status" value="1"/>
</dbReference>
<dbReference type="EMBL" id="BQNB010020083">
    <property type="protein sequence ID" value="GJT92163.1"/>
    <property type="molecule type" value="Genomic_DNA"/>
</dbReference>
<keyword evidence="2" id="KW-0328">Glycosyltransferase</keyword>
<evidence type="ECO:0000256" key="2">
    <source>
        <dbReference type="ARBA" id="ARBA00022676"/>
    </source>
</evidence>
<comment type="caution">
    <text evidence="4">The sequence shown here is derived from an EMBL/GenBank/DDBJ whole genome shotgun (WGS) entry which is preliminary data.</text>
</comment>
<dbReference type="Proteomes" id="UP001151760">
    <property type="component" value="Unassembled WGS sequence"/>
</dbReference>
<organism evidence="4 5">
    <name type="scientific">Tanacetum coccineum</name>
    <dbReference type="NCBI Taxonomy" id="301880"/>
    <lineage>
        <taxon>Eukaryota</taxon>
        <taxon>Viridiplantae</taxon>
        <taxon>Streptophyta</taxon>
        <taxon>Embryophyta</taxon>
        <taxon>Tracheophyta</taxon>
        <taxon>Spermatophyta</taxon>
        <taxon>Magnoliopsida</taxon>
        <taxon>eudicotyledons</taxon>
        <taxon>Gunneridae</taxon>
        <taxon>Pentapetalae</taxon>
        <taxon>asterids</taxon>
        <taxon>campanulids</taxon>
        <taxon>Asterales</taxon>
        <taxon>Asteraceae</taxon>
        <taxon>Asteroideae</taxon>
        <taxon>Anthemideae</taxon>
        <taxon>Anthemidinae</taxon>
        <taxon>Tanacetum</taxon>
    </lineage>
</organism>
<gene>
    <name evidence="4" type="ORF">Tco_1081008</name>
</gene>
<evidence type="ECO:0000256" key="1">
    <source>
        <dbReference type="ARBA" id="ARBA00004922"/>
    </source>
</evidence>
<comment type="pathway">
    <text evidence="1">Protein modification; protein glycosylation.</text>
</comment>
<reference evidence="4" key="1">
    <citation type="journal article" date="2022" name="Int. J. Mol. Sci.">
        <title>Draft Genome of Tanacetum Coccineum: Genomic Comparison of Closely Related Tanacetum-Family Plants.</title>
        <authorList>
            <person name="Yamashiro T."/>
            <person name="Shiraishi A."/>
            <person name="Nakayama K."/>
            <person name="Satake H."/>
        </authorList>
    </citation>
    <scope>NUCLEOTIDE SEQUENCE</scope>
</reference>
<accession>A0ABQ5HWG3</accession>
<dbReference type="InterPro" id="IPR051939">
    <property type="entry name" value="Glycosyltr_41/O-GlcNAc_trsf"/>
</dbReference>
<evidence type="ECO:0000256" key="3">
    <source>
        <dbReference type="ARBA" id="ARBA00022679"/>
    </source>
</evidence>
<evidence type="ECO:0000313" key="4">
    <source>
        <dbReference type="EMBL" id="GJT92163.1"/>
    </source>
</evidence>
<dbReference type="PANTHER" id="PTHR44835:SF1">
    <property type="entry name" value="PROTEIN O-GLCNAC TRANSFERASE"/>
    <property type="match status" value="1"/>
</dbReference>
<proteinExistence type="predicted"/>
<name>A0ABQ5HWG3_9ASTR</name>